<dbReference type="RefSeq" id="WP_209995572.1">
    <property type="nucleotide sequence ID" value="NZ_BAAAJY010000006.1"/>
</dbReference>
<reference evidence="2 3" key="1">
    <citation type="submission" date="2021-03" db="EMBL/GenBank/DDBJ databases">
        <title>Sequencing the genomes of 1000 actinobacteria strains.</title>
        <authorList>
            <person name="Klenk H.-P."/>
        </authorList>
    </citation>
    <scope>NUCLEOTIDE SEQUENCE [LARGE SCALE GENOMIC DNA]</scope>
    <source>
        <strain evidence="2 3">DSM 15797</strain>
    </source>
</reference>
<evidence type="ECO:0000313" key="3">
    <source>
        <dbReference type="Proteomes" id="UP001296993"/>
    </source>
</evidence>
<feature type="region of interest" description="Disordered" evidence="1">
    <location>
        <begin position="197"/>
        <end position="227"/>
    </location>
</feature>
<proteinExistence type="predicted"/>
<protein>
    <submittedName>
        <fullName evidence="2">Uncharacterized protein</fullName>
    </submittedName>
</protein>
<organism evidence="2 3">
    <name type="scientific">Paeniglutamicibacter kerguelensis</name>
    <dbReference type="NCBI Taxonomy" id="254788"/>
    <lineage>
        <taxon>Bacteria</taxon>
        <taxon>Bacillati</taxon>
        <taxon>Actinomycetota</taxon>
        <taxon>Actinomycetes</taxon>
        <taxon>Micrococcales</taxon>
        <taxon>Micrococcaceae</taxon>
        <taxon>Paeniglutamicibacter</taxon>
    </lineage>
</organism>
<evidence type="ECO:0000256" key="1">
    <source>
        <dbReference type="SAM" id="MobiDB-lite"/>
    </source>
</evidence>
<dbReference type="Proteomes" id="UP001296993">
    <property type="component" value="Unassembled WGS sequence"/>
</dbReference>
<name>A0ABS4X8Q4_9MICC</name>
<evidence type="ECO:0000313" key="2">
    <source>
        <dbReference type="EMBL" id="MBP2384855.1"/>
    </source>
</evidence>
<dbReference type="EMBL" id="JAGIOF010000001">
    <property type="protein sequence ID" value="MBP2384855.1"/>
    <property type="molecule type" value="Genomic_DNA"/>
</dbReference>
<sequence>MVKRKQSLVLSVLVLTAVLAAVGLALTSLVGFAQRSQEPAVAAQENPAGIAQVPLVDAVVFRDTRDTGDYGKVAWVPLDGPRGQRTTTGLSCDRVYRTGGMLSCLSVNRGMNTSYGSTAYGIGGHRLAVDALPGEPSRTRVSATGMVGVTSFITGESYEQVGFSTRTTIATPGGKDYGNLQDFTIKIGDQVLTAEDRNVWGSPSPRTATRSMRPLLPENKPGSCVDH</sequence>
<keyword evidence="3" id="KW-1185">Reference proteome</keyword>
<accession>A0ABS4X8Q4</accession>
<gene>
    <name evidence="2" type="ORF">JOF47_000366</name>
</gene>
<comment type="caution">
    <text evidence="2">The sequence shown here is derived from an EMBL/GenBank/DDBJ whole genome shotgun (WGS) entry which is preliminary data.</text>
</comment>